<dbReference type="EMBL" id="JAPNTZ010000016">
    <property type="protein sequence ID" value="MCY1143608.1"/>
    <property type="molecule type" value="Genomic_DNA"/>
</dbReference>
<dbReference type="RefSeq" id="WP_267568140.1">
    <property type="nucleotide sequence ID" value="NZ_JAPNTZ010000016.1"/>
</dbReference>
<dbReference type="InterPro" id="IPR013830">
    <property type="entry name" value="SGNH_hydro"/>
</dbReference>
<evidence type="ECO:0000313" key="3">
    <source>
        <dbReference type="EMBL" id="MCY1143608.1"/>
    </source>
</evidence>
<accession>A0ABT4BDC4</accession>
<gene>
    <name evidence="3" type="ORF">OWR29_36880</name>
</gene>
<keyword evidence="1" id="KW-0732">Signal</keyword>
<dbReference type="Gene3D" id="3.40.50.1110">
    <property type="entry name" value="SGNH hydrolase"/>
    <property type="match status" value="1"/>
</dbReference>
<sequence length="392" mass="41965">MLLRRLAATLTLIIVCATNPAPAWSADASAAPADAAPADLLQRLDSGQSAVVTLLGDSTGNETSEWFHSLSVWLAGRSPEHRTTYRTWSDPDQAYGTATVLGAGAPSGPALTIYNGSVPGTKASYATDATRFAKLTAHAGDLYVINYSHNEGAATTYPDYATLTGALQAKHPAAGIVPVLQNPEGEGSAGKTAEQIAAHAQRIQLIRTLAGENRWPVIDAYNAFRNDARSQAELVPDGVHPSPAGHALWATVAQRMFLDQSAQGNWTDCPTGTAATGGYLCLWDNTNYDNGRLIRSYETLRATRTAGIAGCWNLTGSSYSSGFWAYDSASSWALRKNPDSATRYYVQIFEWTDCNTEGNYRSYVVDQDYAAADLRTIGWNNTAASVRVTIAP</sequence>
<feature type="signal peptide" evidence="1">
    <location>
        <begin position="1"/>
        <end position="23"/>
    </location>
</feature>
<dbReference type="Pfam" id="PF13472">
    <property type="entry name" value="Lipase_GDSL_2"/>
    <property type="match status" value="1"/>
</dbReference>
<feature type="domain" description="SGNH hydrolase-type esterase" evidence="2">
    <location>
        <begin position="109"/>
        <end position="248"/>
    </location>
</feature>
<feature type="chain" id="PRO_5046742859" evidence="1">
    <location>
        <begin position="24"/>
        <end position="392"/>
    </location>
</feature>
<reference evidence="3" key="1">
    <citation type="submission" date="2022-11" db="EMBL/GenBank/DDBJ databases">
        <authorList>
            <person name="Somphong A."/>
            <person name="Phongsopitanun W."/>
        </authorList>
    </citation>
    <scope>NUCLEOTIDE SEQUENCE</scope>
    <source>
        <strain evidence="3">Pm04-4</strain>
    </source>
</reference>
<keyword evidence="3" id="KW-0378">Hydrolase</keyword>
<comment type="caution">
    <text evidence="3">The sequence shown here is derived from an EMBL/GenBank/DDBJ whole genome shotgun (WGS) entry which is preliminary data.</text>
</comment>
<dbReference type="GO" id="GO:0016787">
    <property type="term" value="F:hydrolase activity"/>
    <property type="evidence" value="ECO:0007669"/>
    <property type="project" value="UniProtKB-KW"/>
</dbReference>
<dbReference type="SUPFAM" id="SSF52266">
    <property type="entry name" value="SGNH hydrolase"/>
    <property type="match status" value="1"/>
</dbReference>
<proteinExistence type="predicted"/>
<dbReference type="Proteomes" id="UP001151002">
    <property type="component" value="Unassembled WGS sequence"/>
</dbReference>
<dbReference type="CDD" id="cd00229">
    <property type="entry name" value="SGNH_hydrolase"/>
    <property type="match status" value="1"/>
</dbReference>
<evidence type="ECO:0000259" key="2">
    <source>
        <dbReference type="Pfam" id="PF13472"/>
    </source>
</evidence>
<evidence type="ECO:0000313" key="4">
    <source>
        <dbReference type="Proteomes" id="UP001151002"/>
    </source>
</evidence>
<organism evidence="3 4">
    <name type="scientific">Paractinoplanes pyxinae</name>
    <dbReference type="NCBI Taxonomy" id="2997416"/>
    <lineage>
        <taxon>Bacteria</taxon>
        <taxon>Bacillati</taxon>
        <taxon>Actinomycetota</taxon>
        <taxon>Actinomycetes</taxon>
        <taxon>Micromonosporales</taxon>
        <taxon>Micromonosporaceae</taxon>
        <taxon>Paractinoplanes</taxon>
    </lineage>
</organism>
<evidence type="ECO:0000256" key="1">
    <source>
        <dbReference type="SAM" id="SignalP"/>
    </source>
</evidence>
<protein>
    <submittedName>
        <fullName evidence="3">SGNH/GDSL hydrolase family protein</fullName>
    </submittedName>
</protein>
<dbReference type="InterPro" id="IPR036514">
    <property type="entry name" value="SGNH_hydro_sf"/>
</dbReference>
<keyword evidence="4" id="KW-1185">Reference proteome</keyword>
<name>A0ABT4BDC4_9ACTN</name>